<feature type="domain" description="ZAD" evidence="2">
    <location>
        <begin position="24"/>
        <end position="95"/>
    </location>
</feature>
<evidence type="ECO:0000313" key="4">
    <source>
        <dbReference type="Proteomes" id="UP001159042"/>
    </source>
</evidence>
<dbReference type="Pfam" id="PF07776">
    <property type="entry name" value="zf-AD"/>
    <property type="match status" value="1"/>
</dbReference>
<evidence type="ECO:0000256" key="1">
    <source>
        <dbReference type="PROSITE-ProRule" id="PRU01263"/>
    </source>
</evidence>
<dbReference type="PROSITE" id="PS51915">
    <property type="entry name" value="ZAD"/>
    <property type="match status" value="1"/>
</dbReference>
<dbReference type="SMART" id="SM00868">
    <property type="entry name" value="zf-AD"/>
    <property type="match status" value="1"/>
</dbReference>
<dbReference type="Proteomes" id="UP001159042">
    <property type="component" value="Unassembled WGS sequence"/>
</dbReference>
<protein>
    <recommendedName>
        <fullName evidence="2">ZAD domain-containing protein</fullName>
    </recommendedName>
</protein>
<evidence type="ECO:0000259" key="2">
    <source>
        <dbReference type="PROSITE" id="PS51915"/>
    </source>
</evidence>
<dbReference type="GO" id="GO:0008270">
    <property type="term" value="F:zinc ion binding"/>
    <property type="evidence" value="ECO:0007669"/>
    <property type="project" value="UniProtKB-UniRule"/>
</dbReference>
<feature type="binding site" evidence="1">
    <location>
        <position position="68"/>
    </location>
    <ligand>
        <name>Zn(2+)</name>
        <dbReference type="ChEBI" id="CHEBI:29105"/>
    </ligand>
</feature>
<keyword evidence="1" id="KW-0862">Zinc</keyword>
<feature type="binding site" evidence="1">
    <location>
        <position position="29"/>
    </location>
    <ligand>
        <name>Zn(2+)</name>
        <dbReference type="ChEBI" id="CHEBI:29105"/>
    </ligand>
</feature>
<keyword evidence="1" id="KW-0863">Zinc-finger</keyword>
<dbReference type="AlphaFoldDB" id="A0AAV8VSQ0"/>
<accession>A0AAV8VSQ0</accession>
<keyword evidence="1" id="KW-0479">Metal-binding</keyword>
<dbReference type="GO" id="GO:0005634">
    <property type="term" value="C:nucleus"/>
    <property type="evidence" value="ECO:0007669"/>
    <property type="project" value="InterPro"/>
</dbReference>
<keyword evidence="4" id="KW-1185">Reference proteome</keyword>
<name>A0AAV8VSQ0_9CUCU</name>
<feature type="binding site" evidence="1">
    <location>
        <position position="26"/>
    </location>
    <ligand>
        <name>Zn(2+)</name>
        <dbReference type="ChEBI" id="CHEBI:29105"/>
    </ligand>
</feature>
<organism evidence="3 4">
    <name type="scientific">Exocentrus adspersus</name>
    <dbReference type="NCBI Taxonomy" id="1586481"/>
    <lineage>
        <taxon>Eukaryota</taxon>
        <taxon>Metazoa</taxon>
        <taxon>Ecdysozoa</taxon>
        <taxon>Arthropoda</taxon>
        <taxon>Hexapoda</taxon>
        <taxon>Insecta</taxon>
        <taxon>Pterygota</taxon>
        <taxon>Neoptera</taxon>
        <taxon>Endopterygota</taxon>
        <taxon>Coleoptera</taxon>
        <taxon>Polyphaga</taxon>
        <taxon>Cucujiformia</taxon>
        <taxon>Chrysomeloidea</taxon>
        <taxon>Cerambycidae</taxon>
        <taxon>Lamiinae</taxon>
        <taxon>Acanthocinini</taxon>
        <taxon>Exocentrus</taxon>
    </lineage>
</organism>
<comment type="caution">
    <text evidence="3">The sequence shown here is derived from an EMBL/GenBank/DDBJ whole genome shotgun (WGS) entry which is preliminary data.</text>
</comment>
<dbReference type="SUPFAM" id="SSF57716">
    <property type="entry name" value="Glucocorticoid receptor-like (DNA-binding domain)"/>
    <property type="match status" value="1"/>
</dbReference>
<feature type="binding site" evidence="1">
    <location>
        <position position="71"/>
    </location>
    <ligand>
        <name>Zn(2+)</name>
        <dbReference type="ChEBI" id="CHEBI:29105"/>
    </ligand>
</feature>
<sequence>MAGCTLNDVQNYPFDTSNFPLCENTCRTCLKSLKRYKNSVFKQDVTEKISSLTSLKMFKEDGLPKFICNACFEKLNSAVEYKKQAETAHEVLKKYLNDSITQNNVNEETALEIDELKTHLSDSSVNDETAREDDNFERVSRRISRVKKQKTSDCLKEEIVHRKFGCDKCGKQYSNQYDLKVITLEP</sequence>
<proteinExistence type="predicted"/>
<dbReference type="InterPro" id="IPR012934">
    <property type="entry name" value="Znf_AD"/>
</dbReference>
<reference evidence="3 4" key="1">
    <citation type="journal article" date="2023" name="Insect Mol. Biol.">
        <title>Genome sequencing provides insights into the evolution of gene families encoding plant cell wall-degrading enzymes in longhorned beetles.</title>
        <authorList>
            <person name="Shin N.R."/>
            <person name="Okamura Y."/>
            <person name="Kirsch R."/>
            <person name="Pauchet Y."/>
        </authorList>
    </citation>
    <scope>NUCLEOTIDE SEQUENCE [LARGE SCALE GENOMIC DNA]</scope>
    <source>
        <strain evidence="3">EAD_L_NR</strain>
    </source>
</reference>
<dbReference type="Gene3D" id="3.40.1800.20">
    <property type="match status" value="1"/>
</dbReference>
<dbReference type="EMBL" id="JANEYG010000035">
    <property type="protein sequence ID" value="KAJ8917149.1"/>
    <property type="molecule type" value="Genomic_DNA"/>
</dbReference>
<evidence type="ECO:0000313" key="3">
    <source>
        <dbReference type="EMBL" id="KAJ8917149.1"/>
    </source>
</evidence>
<gene>
    <name evidence="3" type="ORF">NQ315_012641</name>
</gene>